<dbReference type="Proteomes" id="UP001139971">
    <property type="component" value="Unassembled WGS sequence"/>
</dbReference>
<keyword evidence="1" id="KW-0677">Repeat</keyword>
<feature type="compositionally biased region" description="Polar residues" evidence="2">
    <location>
        <begin position="465"/>
        <end position="483"/>
    </location>
</feature>
<feature type="signal peptide" evidence="3">
    <location>
        <begin position="1"/>
        <end position="19"/>
    </location>
</feature>
<dbReference type="RefSeq" id="WP_263544858.1">
    <property type="nucleotide sequence ID" value="NZ_JAOVZO020000001.1"/>
</dbReference>
<keyword evidence="6" id="KW-1185">Reference proteome</keyword>
<dbReference type="EMBL" id="JAOVZO020000001">
    <property type="protein sequence ID" value="MDC8010970.1"/>
    <property type="molecule type" value="Genomic_DNA"/>
</dbReference>
<dbReference type="PANTHER" id="PTHR32305:SF17">
    <property type="entry name" value="TRNA NUCLEASE WAPA"/>
    <property type="match status" value="1"/>
</dbReference>
<gene>
    <name evidence="5" type="ORF">OD750_000250</name>
</gene>
<dbReference type="NCBIfam" id="TIGR01643">
    <property type="entry name" value="YD_repeat_2x"/>
    <property type="match status" value="1"/>
</dbReference>
<feature type="region of interest" description="Disordered" evidence="2">
    <location>
        <begin position="415"/>
        <end position="496"/>
    </location>
</feature>
<protein>
    <submittedName>
        <fullName evidence="5">RHS domain-containing protein</fullName>
    </submittedName>
</protein>
<evidence type="ECO:0000256" key="2">
    <source>
        <dbReference type="SAM" id="MobiDB-lite"/>
    </source>
</evidence>
<dbReference type="InterPro" id="IPR056823">
    <property type="entry name" value="TEN-like_YD-shell"/>
</dbReference>
<reference evidence="5" key="1">
    <citation type="submission" date="2023-02" db="EMBL/GenBank/DDBJ databases">
        <title>Tahibacter soli sp. nov. isolated from soil.</title>
        <authorList>
            <person name="Baek J.H."/>
            <person name="Lee J.K."/>
            <person name="Choi D.G."/>
            <person name="Jeon C.O."/>
        </authorList>
    </citation>
    <scope>NUCLEOTIDE SEQUENCE</scope>
    <source>
        <strain evidence="5">BL</strain>
    </source>
</reference>
<evidence type="ECO:0000256" key="1">
    <source>
        <dbReference type="ARBA" id="ARBA00022737"/>
    </source>
</evidence>
<evidence type="ECO:0000313" key="5">
    <source>
        <dbReference type="EMBL" id="MDC8010970.1"/>
    </source>
</evidence>
<dbReference type="NCBIfam" id="TIGR03696">
    <property type="entry name" value="Rhs_assc_core"/>
    <property type="match status" value="1"/>
</dbReference>
<name>A0A9X3YH79_9GAMM</name>
<dbReference type="Pfam" id="PF25023">
    <property type="entry name" value="TEN_YD-shell"/>
    <property type="match status" value="1"/>
</dbReference>
<feature type="domain" description="Teneurin-like YD-shell" evidence="4">
    <location>
        <begin position="68"/>
        <end position="234"/>
    </location>
</feature>
<evidence type="ECO:0000313" key="6">
    <source>
        <dbReference type="Proteomes" id="UP001139971"/>
    </source>
</evidence>
<dbReference type="AlphaFoldDB" id="A0A9X3YH79"/>
<dbReference type="InterPro" id="IPR050708">
    <property type="entry name" value="T6SS_VgrG/RHS"/>
</dbReference>
<proteinExistence type="predicted"/>
<evidence type="ECO:0000256" key="3">
    <source>
        <dbReference type="SAM" id="SignalP"/>
    </source>
</evidence>
<evidence type="ECO:0000259" key="4">
    <source>
        <dbReference type="Pfam" id="PF25023"/>
    </source>
</evidence>
<comment type="caution">
    <text evidence="5">The sequence shown here is derived from an EMBL/GenBank/DDBJ whole genome shotgun (WGS) entry which is preliminary data.</text>
</comment>
<feature type="chain" id="PRO_5040891513" evidence="3">
    <location>
        <begin position="20"/>
        <end position="595"/>
    </location>
</feature>
<sequence length="595" mass="63906">MRLAFLLFLAWLLAIPASAAERSRSFVYNARNQLTDVVDASDPSRSISFTYDANGNRETKTQGGTTTTYRWDARDRLVEVLRDGVWVARYDYNAGGQRTFKEVNGPSPMAVRYVYDGPLLIAETNVIGNTLAKYHYSASGRLLSMERAGQHYFYLLDGLGTPIAMTSAEGLIVVRYRVDAWGNPVATVGDSANIFGFTGYPVDDETGLHYANARYYDSELGAFLSEDPAQGDPTRPVTLHPYLYGNGNPLIYLDRSGRTAELVEVLDGHERNQADIVALAEQIKGMRASATWYERPVVEVGMLGTVLLTAGNRLGEGVVTMANAGANVVLNAADTYIVDLGEGADPANAEVAAFAEDGFAAAEAAYHDPRAAAYGAMAAAAEPYEKAYDGDTGAQLDLAASLDPRSLSKRVLRGMAPARGPPHVGGSQAHYITEGAGGRPELTASPGGPSVSLEEALAPPGSQFGGSRQNSTPYTGGPHSSTKLPPGDGLDSHHMPAKAISGLGVDPGPAIKMDPADHHETTSNGRQGLRGERYRMGLKAMIDQGRMRDAMAMEVRDVRRAAQVVSNNMKKYNQAMQEMLDYAKGKGWLDKGKKE</sequence>
<dbReference type="PANTHER" id="PTHR32305">
    <property type="match status" value="1"/>
</dbReference>
<organism evidence="5 6">
    <name type="scientific">Tahibacter soli</name>
    <dbReference type="NCBI Taxonomy" id="2983605"/>
    <lineage>
        <taxon>Bacteria</taxon>
        <taxon>Pseudomonadati</taxon>
        <taxon>Pseudomonadota</taxon>
        <taxon>Gammaproteobacteria</taxon>
        <taxon>Lysobacterales</taxon>
        <taxon>Rhodanobacteraceae</taxon>
        <taxon>Tahibacter</taxon>
    </lineage>
</organism>
<accession>A0A9X3YH79</accession>
<keyword evidence="3" id="KW-0732">Signal</keyword>
<dbReference type="InterPro" id="IPR006530">
    <property type="entry name" value="YD"/>
</dbReference>
<dbReference type="InterPro" id="IPR022385">
    <property type="entry name" value="Rhs_assc_core"/>
</dbReference>
<dbReference type="Gene3D" id="2.180.10.10">
    <property type="entry name" value="RHS repeat-associated core"/>
    <property type="match status" value="1"/>
</dbReference>